<keyword evidence="1" id="KW-1133">Transmembrane helix</keyword>
<proteinExistence type="predicted"/>
<evidence type="ECO:0000259" key="2">
    <source>
        <dbReference type="Pfam" id="PF10502"/>
    </source>
</evidence>
<keyword evidence="4" id="KW-1185">Reference proteome</keyword>
<dbReference type="EMBL" id="CP054393">
    <property type="protein sequence ID" value="QTX02755.1"/>
    <property type="molecule type" value="Genomic_DNA"/>
</dbReference>
<keyword evidence="1" id="KW-0472">Membrane</keyword>
<dbReference type="RefSeq" id="WP_246454231.1">
    <property type="nucleotide sequence ID" value="NZ_CP054393.1"/>
</dbReference>
<dbReference type="InterPro" id="IPR036286">
    <property type="entry name" value="LexA/Signal_pep-like_sf"/>
</dbReference>
<dbReference type="InterPro" id="IPR019533">
    <property type="entry name" value="Peptidase_S26"/>
</dbReference>
<name>A0A975FIZ4_LOWBP</name>
<evidence type="ECO:0000313" key="4">
    <source>
        <dbReference type="Proteomes" id="UP000672038"/>
    </source>
</evidence>
<evidence type="ECO:0000256" key="1">
    <source>
        <dbReference type="SAM" id="Phobius"/>
    </source>
</evidence>
<dbReference type="GO" id="GO:0006465">
    <property type="term" value="P:signal peptide processing"/>
    <property type="evidence" value="ECO:0007669"/>
    <property type="project" value="InterPro"/>
</dbReference>
<reference evidence="3" key="1">
    <citation type="submission" date="2020-06" db="EMBL/GenBank/DDBJ databases">
        <title>Complete genome sequence of Candidatus Phytoplasma luffae NCHU2019.</title>
        <authorList>
            <person name="Cho S.-T."/>
            <person name="Tan C.-M."/>
            <person name="Li J.-R."/>
            <person name="Chien Y.-Y."/>
            <person name="Chiu Y.-C."/>
            <person name="Yang J.-Y."/>
            <person name="Kuo C.-H."/>
        </authorList>
    </citation>
    <scope>NUCLEOTIDE SEQUENCE</scope>
    <source>
        <strain evidence="3">NCHU2019</strain>
    </source>
</reference>
<dbReference type="SUPFAM" id="SSF51306">
    <property type="entry name" value="LexA/Signal peptidase"/>
    <property type="match status" value="1"/>
</dbReference>
<evidence type="ECO:0000313" key="3">
    <source>
        <dbReference type="EMBL" id="QTX02755.1"/>
    </source>
</evidence>
<dbReference type="KEGG" id="pluf:LFWB_1850"/>
<keyword evidence="1" id="KW-0812">Transmembrane</keyword>
<dbReference type="Gene3D" id="2.10.109.10">
    <property type="entry name" value="Umud Fragment, subunit A"/>
    <property type="match status" value="1"/>
</dbReference>
<accession>A0A975FIZ4</accession>
<dbReference type="GO" id="GO:0004252">
    <property type="term" value="F:serine-type endopeptidase activity"/>
    <property type="evidence" value="ECO:0007669"/>
    <property type="project" value="InterPro"/>
</dbReference>
<dbReference type="CDD" id="cd06530">
    <property type="entry name" value="S26_SPase_I"/>
    <property type="match status" value="1"/>
</dbReference>
<dbReference type="Proteomes" id="UP000672038">
    <property type="component" value="Chromosome"/>
</dbReference>
<organism evidence="3 4">
    <name type="scientific">Loofah witches'-broom phytoplasma</name>
    <dbReference type="NCBI Taxonomy" id="35773"/>
    <lineage>
        <taxon>Bacteria</taxon>
        <taxon>Bacillati</taxon>
        <taxon>Mycoplasmatota</taxon>
        <taxon>Mollicutes</taxon>
        <taxon>Acholeplasmatales</taxon>
        <taxon>Acholeplasmataceae</taxon>
        <taxon>Candidatus Phytoplasma</taxon>
        <taxon>16SrVIII (Loofah witches'-broom group)</taxon>
    </lineage>
</organism>
<gene>
    <name evidence="3" type="ORF">LFWB_1850</name>
</gene>
<dbReference type="Pfam" id="PF10502">
    <property type="entry name" value="Peptidase_S26"/>
    <property type="match status" value="1"/>
</dbReference>
<dbReference type="AlphaFoldDB" id="A0A975FIZ4"/>
<sequence length="188" mass="23226">MNFNFNSFNLSFLKKVYKLKIYKFFYYFLIIFYLYIIVLNIFHYFFPRYTYHFFLFNVYYIESESMEPDIPKDSYVLVRKINDLELKHLKKGDIIAFYVTEEYQNTNEMLKRVPLVIHRVEKNDETKEEIMTKGINNKTVLSFEEKVSYKNVMYKYVKHISRNYFLFICFMSFIFVNLIALFVIYIFK</sequence>
<feature type="domain" description="Peptidase S26" evidence="2">
    <location>
        <begin position="49"/>
        <end position="113"/>
    </location>
</feature>
<feature type="transmembrane region" description="Helical" evidence="1">
    <location>
        <begin position="24"/>
        <end position="46"/>
    </location>
</feature>
<feature type="transmembrane region" description="Helical" evidence="1">
    <location>
        <begin position="164"/>
        <end position="187"/>
    </location>
</feature>
<protein>
    <submittedName>
        <fullName evidence="3">S26 family signal peptidase</fullName>
    </submittedName>
</protein>